<accession>A0A8H7ZT63</accession>
<feature type="region of interest" description="Disordered" evidence="1">
    <location>
        <begin position="1"/>
        <end position="67"/>
    </location>
</feature>
<evidence type="ECO:0000313" key="2">
    <source>
        <dbReference type="EMBL" id="KAG5458749.1"/>
    </source>
</evidence>
<evidence type="ECO:0000313" key="3">
    <source>
        <dbReference type="Proteomes" id="UP000673691"/>
    </source>
</evidence>
<reference evidence="2 3" key="1">
    <citation type="journal article" name="Sci. Rep.">
        <title>Genome-scale phylogenetic analyses confirm Olpidium as the closest living zoosporic fungus to the non-flagellated, terrestrial fungi.</title>
        <authorList>
            <person name="Chang Y."/>
            <person name="Rochon D."/>
            <person name="Sekimoto S."/>
            <person name="Wang Y."/>
            <person name="Chovatia M."/>
            <person name="Sandor L."/>
            <person name="Salamov A."/>
            <person name="Grigoriev I.V."/>
            <person name="Stajich J.E."/>
            <person name="Spatafora J.W."/>
        </authorList>
    </citation>
    <scope>NUCLEOTIDE SEQUENCE [LARGE SCALE GENOMIC DNA]</scope>
    <source>
        <strain evidence="2">S191</strain>
    </source>
</reference>
<sequence>MAAPPVALSQRRLSRGAGASRDGVRNKGDLGAQHARDFFFHPRHTGPSKSVDSALSSPSPSSRPYSTPFAAASLRVMLRKGEGGHVPRNLPDGRDSALGSPLAHGGTVLFTCRSGTRPRAAGHARGTAQQTAVPARRVGRRLLPPRGRVVIDPGLRRWRTSWYGRFRMRIPGVQQTRAPQRPGCGNQNDRSGMEIIEIRVFPTYERCFSLIPSSPPTKINKQKMITESMKRRVINEVEIHWQLRHHSILELYNYFEDS</sequence>
<name>A0A8H7ZT63_9FUNG</name>
<proteinExistence type="predicted"/>
<protein>
    <submittedName>
        <fullName evidence="2">Uncharacterized protein</fullName>
    </submittedName>
</protein>
<feature type="compositionally biased region" description="Low complexity" evidence="1">
    <location>
        <begin position="47"/>
        <end position="67"/>
    </location>
</feature>
<feature type="non-terminal residue" evidence="2">
    <location>
        <position position="258"/>
    </location>
</feature>
<dbReference type="AlphaFoldDB" id="A0A8H7ZT63"/>
<comment type="caution">
    <text evidence="2">The sequence shown here is derived from an EMBL/GenBank/DDBJ whole genome shotgun (WGS) entry which is preliminary data.</text>
</comment>
<dbReference type="EMBL" id="JAEFCI010007975">
    <property type="protein sequence ID" value="KAG5458749.1"/>
    <property type="molecule type" value="Genomic_DNA"/>
</dbReference>
<dbReference type="Gene3D" id="3.30.200.20">
    <property type="entry name" value="Phosphorylase Kinase, domain 1"/>
    <property type="match status" value="1"/>
</dbReference>
<keyword evidence="3" id="KW-1185">Reference proteome</keyword>
<gene>
    <name evidence="2" type="ORF">BJ554DRAFT_972</name>
</gene>
<dbReference type="OrthoDB" id="408964at2759"/>
<organism evidence="2 3">
    <name type="scientific">Olpidium bornovanus</name>
    <dbReference type="NCBI Taxonomy" id="278681"/>
    <lineage>
        <taxon>Eukaryota</taxon>
        <taxon>Fungi</taxon>
        <taxon>Fungi incertae sedis</taxon>
        <taxon>Olpidiomycota</taxon>
        <taxon>Olpidiomycotina</taxon>
        <taxon>Olpidiomycetes</taxon>
        <taxon>Olpidiales</taxon>
        <taxon>Olpidiaceae</taxon>
        <taxon>Olpidium</taxon>
    </lineage>
</organism>
<dbReference type="Proteomes" id="UP000673691">
    <property type="component" value="Unassembled WGS sequence"/>
</dbReference>
<evidence type="ECO:0000256" key="1">
    <source>
        <dbReference type="SAM" id="MobiDB-lite"/>
    </source>
</evidence>
<feature type="compositionally biased region" description="Basic and acidic residues" evidence="1">
    <location>
        <begin position="22"/>
        <end position="40"/>
    </location>
</feature>